<evidence type="ECO:0000256" key="1">
    <source>
        <dbReference type="SAM" id="MobiDB-lite"/>
    </source>
</evidence>
<protein>
    <submittedName>
        <fullName evidence="2">Uncharacterized protein</fullName>
    </submittedName>
</protein>
<sequence length="103" mass="11233">MSASVNPVSEKAVFDDKANYPEGEDDVQEVAPEKHVHLTVADMLKGTASHDLTPFERKAALINAEIDKMGFGKYQKCIWLLCGFGYFLDLAWAQGVGLTASAI</sequence>
<keyword evidence="3" id="KW-1185">Reference proteome</keyword>
<evidence type="ECO:0000313" key="3">
    <source>
        <dbReference type="Proteomes" id="UP001345691"/>
    </source>
</evidence>
<evidence type="ECO:0000313" key="2">
    <source>
        <dbReference type="EMBL" id="KAK5058155.1"/>
    </source>
</evidence>
<accession>A0ABR0J7T5</accession>
<dbReference type="Proteomes" id="UP001345691">
    <property type="component" value="Unassembled WGS sequence"/>
</dbReference>
<dbReference type="EMBL" id="JAVRRF010000015">
    <property type="protein sequence ID" value="KAK5058155.1"/>
    <property type="molecule type" value="Genomic_DNA"/>
</dbReference>
<gene>
    <name evidence="2" type="ORF">LTR69_007152</name>
</gene>
<name>A0ABR0J7T5_9EURO</name>
<proteinExistence type="predicted"/>
<comment type="caution">
    <text evidence="2">The sequence shown here is derived from an EMBL/GenBank/DDBJ whole genome shotgun (WGS) entry which is preliminary data.</text>
</comment>
<reference evidence="2 3" key="1">
    <citation type="submission" date="2023-08" db="EMBL/GenBank/DDBJ databases">
        <title>Black Yeasts Isolated from many extreme environments.</title>
        <authorList>
            <person name="Coleine C."/>
            <person name="Stajich J.E."/>
            <person name="Selbmann L."/>
        </authorList>
    </citation>
    <scope>NUCLEOTIDE SEQUENCE [LARGE SCALE GENOMIC DNA]</scope>
    <source>
        <strain evidence="2 3">CCFEE 6328</strain>
    </source>
</reference>
<organism evidence="2 3">
    <name type="scientific">Exophiala sideris</name>
    <dbReference type="NCBI Taxonomy" id="1016849"/>
    <lineage>
        <taxon>Eukaryota</taxon>
        <taxon>Fungi</taxon>
        <taxon>Dikarya</taxon>
        <taxon>Ascomycota</taxon>
        <taxon>Pezizomycotina</taxon>
        <taxon>Eurotiomycetes</taxon>
        <taxon>Chaetothyriomycetidae</taxon>
        <taxon>Chaetothyriales</taxon>
        <taxon>Herpotrichiellaceae</taxon>
        <taxon>Exophiala</taxon>
    </lineage>
</organism>
<feature type="region of interest" description="Disordered" evidence="1">
    <location>
        <begin position="1"/>
        <end position="26"/>
    </location>
</feature>